<protein>
    <recommendedName>
        <fullName evidence="2">N-acetyltransferase domain-containing protein</fullName>
    </recommendedName>
</protein>
<dbReference type="InterPro" id="IPR016181">
    <property type="entry name" value="Acyl_CoA_acyltransferase"/>
</dbReference>
<name>A0A1W1D307_9ZZZZ</name>
<dbReference type="AlphaFoldDB" id="A0A1W1D307"/>
<evidence type="ECO:0000313" key="1">
    <source>
        <dbReference type="EMBL" id="SFV75035.1"/>
    </source>
</evidence>
<sequence>MQIRELALTELLSAYDIVKQLYPQMSYDEFEDLIYDMRDMNYKMIGIFEDNEIVAYAGVAICTTLLYKRHLRVFEFIADTTYKPTLQEYLKDYAKIGMCEEVIYKE</sequence>
<dbReference type="SUPFAM" id="SSF55729">
    <property type="entry name" value="Acyl-CoA N-acyltransferases (Nat)"/>
    <property type="match status" value="1"/>
</dbReference>
<gene>
    <name evidence="1" type="ORF">MNB_SM-3-211</name>
</gene>
<accession>A0A1W1D307</accession>
<reference evidence="1" key="1">
    <citation type="submission" date="2016-10" db="EMBL/GenBank/DDBJ databases">
        <authorList>
            <person name="de Groot N.N."/>
        </authorList>
    </citation>
    <scope>NUCLEOTIDE SEQUENCE</scope>
</reference>
<evidence type="ECO:0008006" key="2">
    <source>
        <dbReference type="Google" id="ProtNLM"/>
    </source>
</evidence>
<dbReference type="EMBL" id="FPHP01000014">
    <property type="protein sequence ID" value="SFV75035.1"/>
    <property type="molecule type" value="Genomic_DNA"/>
</dbReference>
<proteinExistence type="predicted"/>
<organism evidence="1">
    <name type="scientific">hydrothermal vent metagenome</name>
    <dbReference type="NCBI Taxonomy" id="652676"/>
    <lineage>
        <taxon>unclassified sequences</taxon>
        <taxon>metagenomes</taxon>
        <taxon>ecological metagenomes</taxon>
    </lineage>
</organism>